<evidence type="ECO:0000256" key="8">
    <source>
        <dbReference type="ARBA" id="ARBA00023016"/>
    </source>
</evidence>
<feature type="short sequence motif" description="RadA KNRFG motif" evidence="11">
    <location>
        <begin position="251"/>
        <end position="255"/>
    </location>
</feature>
<dbReference type="CDD" id="cd01121">
    <property type="entry name" value="RadA_SMS_N"/>
    <property type="match status" value="1"/>
</dbReference>
<keyword evidence="4 13" id="KW-0863">Zinc-finger</keyword>
<dbReference type="HAMAP" id="MF_01498">
    <property type="entry name" value="RadA_bact"/>
    <property type="match status" value="1"/>
</dbReference>
<keyword evidence="6 13" id="KW-0862">Zinc</keyword>
<dbReference type="GO" id="GO:0000725">
    <property type="term" value="P:recombinational repair"/>
    <property type="evidence" value="ECO:0007669"/>
    <property type="project" value="UniProtKB-UniRule"/>
</dbReference>
<evidence type="ECO:0000313" key="15">
    <source>
        <dbReference type="EMBL" id="QEN09121.1"/>
    </source>
</evidence>
<evidence type="ECO:0000256" key="13">
    <source>
        <dbReference type="RuleBase" id="RU003555"/>
    </source>
</evidence>
<comment type="similarity">
    <text evidence="11 13">Belongs to the RecA family. RadA subfamily.</text>
</comment>
<keyword evidence="1 11" id="KW-0479">Metal-binding</keyword>
<keyword evidence="3 11" id="KW-0227">DNA damage</keyword>
<dbReference type="InterPro" id="IPR027417">
    <property type="entry name" value="P-loop_NTPase"/>
</dbReference>
<dbReference type="GO" id="GO:0005524">
    <property type="term" value="F:ATP binding"/>
    <property type="evidence" value="ECO:0007669"/>
    <property type="project" value="UniProtKB-UniRule"/>
</dbReference>
<dbReference type="Pfam" id="PF06745">
    <property type="entry name" value="ATPase"/>
    <property type="match status" value="1"/>
</dbReference>
<reference evidence="15 16" key="1">
    <citation type="submission" date="2019-02" db="EMBL/GenBank/DDBJ databases">
        <title>Complete Genome Sequence and Methylome Analysis of free living Spirochaetas.</title>
        <authorList>
            <person name="Fomenkov A."/>
            <person name="Dubinina G."/>
            <person name="Leshcheva N."/>
            <person name="Mikheeva N."/>
            <person name="Grabovich M."/>
            <person name="Vincze T."/>
            <person name="Roberts R.J."/>
        </authorList>
    </citation>
    <scope>NUCLEOTIDE SEQUENCE [LARGE SCALE GENOMIC DNA]</scope>
    <source>
        <strain evidence="15 16">K2</strain>
    </source>
</reference>
<dbReference type="InterPro" id="IPR004504">
    <property type="entry name" value="DNA_repair_RadA"/>
</dbReference>
<evidence type="ECO:0000259" key="14">
    <source>
        <dbReference type="PROSITE" id="PS50162"/>
    </source>
</evidence>
<dbReference type="Gene3D" id="3.30.230.10">
    <property type="match status" value="1"/>
</dbReference>
<dbReference type="PRINTS" id="PR01874">
    <property type="entry name" value="DNAREPAIRADA"/>
</dbReference>
<comment type="function">
    <text evidence="11">Plays a role in repairing double-strand DNA breaks, probably involving stabilizing or processing branched DNA or blocked replication forks.</text>
</comment>
<dbReference type="GO" id="GO:0005829">
    <property type="term" value="C:cytosol"/>
    <property type="evidence" value="ECO:0007669"/>
    <property type="project" value="TreeGrafter"/>
</dbReference>
<dbReference type="Pfam" id="PF18073">
    <property type="entry name" value="Zn_ribbon_LapB"/>
    <property type="match status" value="1"/>
</dbReference>
<dbReference type="SMART" id="SM00382">
    <property type="entry name" value="AAA"/>
    <property type="match status" value="1"/>
</dbReference>
<dbReference type="SUPFAM" id="SSF54211">
    <property type="entry name" value="Ribosomal protein S5 domain 2-like"/>
    <property type="match status" value="1"/>
</dbReference>
<keyword evidence="8 11" id="KW-0346">Stress response</keyword>
<dbReference type="InterPro" id="IPR014774">
    <property type="entry name" value="KaiC-like_dom"/>
</dbReference>
<accession>A0A5C1QN64</accession>
<dbReference type="InterPro" id="IPR014721">
    <property type="entry name" value="Ribsml_uS5_D2-typ_fold_subgr"/>
</dbReference>
<dbReference type="RefSeq" id="WP_149487197.1">
    <property type="nucleotide sequence ID" value="NZ_CP036150.1"/>
</dbReference>
<keyword evidence="5" id="KW-0378">Hydrolase</keyword>
<dbReference type="Pfam" id="PF13541">
    <property type="entry name" value="ChlI"/>
    <property type="match status" value="1"/>
</dbReference>
<dbReference type="Proteomes" id="UP000324209">
    <property type="component" value="Chromosome"/>
</dbReference>
<dbReference type="GO" id="GO:0003684">
    <property type="term" value="F:damaged DNA binding"/>
    <property type="evidence" value="ECO:0007669"/>
    <property type="project" value="InterPro"/>
</dbReference>
<evidence type="ECO:0000313" key="16">
    <source>
        <dbReference type="Proteomes" id="UP000324209"/>
    </source>
</evidence>
<gene>
    <name evidence="11 15" type="primary">radA</name>
    <name evidence="15" type="ORF">EXM22_14450</name>
</gene>
<evidence type="ECO:0000256" key="4">
    <source>
        <dbReference type="ARBA" id="ARBA00022771"/>
    </source>
</evidence>
<comment type="domain">
    <text evidence="11">The middle region has homology to RecA with ATPase motifs including the RadA KNRFG motif, while the C-terminus is homologous to Lon protease.</text>
</comment>
<sequence length="458" mass="49884">MAKAKSKSVFYCSSCGHEEPKWLGRCPGCGEWNSFKEKVLPTAAPTPSGLFEEAAVPQKISSIILEDVTRQSTGIPEADQVLGGGLVEGSAVLLGGEPGIGKSTLMLQIAMMASQDREVLYISGEESPRQIKLRANRLGINSDKLILYCESRVEEILRTLEERKPGLVVMDSIQTIQSPSQGMVPGTVNQLKYGCFELINWVRKRGAVLFLIAHVTKDGAIAGPKVIEHMVDTVLYFDHSGSELRVLRATKNRFGSVDEVGLFQMGSEGLSQVSHPEGLFLENREGELPPGISVAPVFEGSRVLLVEIQSLTVPAKGAVSRIFSDRVEGSRVSRVAAIMEKHLGIKFSDQDIYINVAGGMKIAEIGMELPLALAIYSARTGIRIPSDLIALGEMSLTGEIRPVPQIRRRLKAAEEMGFKRILIPGKSDETQEWTGSPPIIAKDIKEAIKQVFSAPQKH</sequence>
<keyword evidence="2 11" id="KW-0547">Nucleotide-binding</keyword>
<organism evidence="15 16">
    <name type="scientific">Oceanispirochaeta crateris</name>
    <dbReference type="NCBI Taxonomy" id="2518645"/>
    <lineage>
        <taxon>Bacteria</taxon>
        <taxon>Pseudomonadati</taxon>
        <taxon>Spirochaetota</taxon>
        <taxon>Spirochaetia</taxon>
        <taxon>Spirochaetales</taxon>
        <taxon>Spirochaetaceae</taxon>
        <taxon>Oceanispirochaeta</taxon>
    </lineage>
</organism>
<dbReference type="KEGG" id="ock:EXM22_14450"/>
<feature type="domain" description="RecA family profile 1" evidence="14">
    <location>
        <begin position="67"/>
        <end position="215"/>
    </location>
</feature>
<dbReference type="NCBIfam" id="TIGR00416">
    <property type="entry name" value="sms"/>
    <property type="match status" value="1"/>
</dbReference>
<evidence type="ECO:0000256" key="1">
    <source>
        <dbReference type="ARBA" id="ARBA00022723"/>
    </source>
</evidence>
<evidence type="ECO:0000256" key="10">
    <source>
        <dbReference type="ARBA" id="ARBA00023204"/>
    </source>
</evidence>
<dbReference type="InterPro" id="IPR041166">
    <property type="entry name" value="Rubredoxin_2"/>
</dbReference>
<dbReference type="AlphaFoldDB" id="A0A5C1QN64"/>
<dbReference type="PANTHER" id="PTHR32472:SF10">
    <property type="entry name" value="DNA REPAIR PROTEIN RADA-LIKE PROTEIN"/>
    <property type="match status" value="1"/>
</dbReference>
<dbReference type="GO" id="GO:0008270">
    <property type="term" value="F:zinc ion binding"/>
    <property type="evidence" value="ECO:0007669"/>
    <property type="project" value="UniProtKB-KW"/>
</dbReference>
<dbReference type="InterPro" id="IPR003593">
    <property type="entry name" value="AAA+_ATPase"/>
</dbReference>
<feature type="region of interest" description="Lon-protease-like" evidence="11">
    <location>
        <begin position="351"/>
        <end position="458"/>
    </location>
</feature>
<dbReference type="GO" id="GO:0140664">
    <property type="term" value="F:ATP-dependent DNA damage sensor activity"/>
    <property type="evidence" value="ECO:0007669"/>
    <property type="project" value="InterPro"/>
</dbReference>
<dbReference type="EMBL" id="CP036150">
    <property type="protein sequence ID" value="QEN09121.1"/>
    <property type="molecule type" value="Genomic_DNA"/>
</dbReference>
<evidence type="ECO:0000256" key="7">
    <source>
        <dbReference type="ARBA" id="ARBA00022840"/>
    </source>
</evidence>
<evidence type="ECO:0000256" key="9">
    <source>
        <dbReference type="ARBA" id="ARBA00023125"/>
    </source>
</evidence>
<keyword evidence="7 11" id="KW-0067">ATP-binding</keyword>
<dbReference type="GO" id="GO:0016787">
    <property type="term" value="F:hydrolase activity"/>
    <property type="evidence" value="ECO:0007669"/>
    <property type="project" value="UniProtKB-KW"/>
</dbReference>
<evidence type="ECO:0000256" key="2">
    <source>
        <dbReference type="ARBA" id="ARBA00022741"/>
    </source>
</evidence>
<evidence type="ECO:0000256" key="5">
    <source>
        <dbReference type="ARBA" id="ARBA00022801"/>
    </source>
</evidence>
<dbReference type="InterPro" id="IPR020568">
    <property type="entry name" value="Ribosomal_Su5_D2-typ_SF"/>
</dbReference>
<proteinExistence type="inferred from homology"/>
<evidence type="ECO:0000256" key="6">
    <source>
        <dbReference type="ARBA" id="ARBA00022833"/>
    </source>
</evidence>
<feature type="binding site" evidence="11">
    <location>
        <begin position="96"/>
        <end position="103"/>
    </location>
    <ligand>
        <name>ATP</name>
        <dbReference type="ChEBI" id="CHEBI:30616"/>
    </ligand>
</feature>
<dbReference type="OrthoDB" id="9803906at2"/>
<evidence type="ECO:0000256" key="12">
    <source>
        <dbReference type="NCBIfam" id="TIGR00416"/>
    </source>
</evidence>
<evidence type="ECO:0000256" key="11">
    <source>
        <dbReference type="HAMAP-Rule" id="MF_01498"/>
    </source>
</evidence>
<dbReference type="PROSITE" id="PS50162">
    <property type="entry name" value="RECA_2"/>
    <property type="match status" value="1"/>
</dbReference>
<keyword evidence="9 11" id="KW-0238">DNA-binding</keyword>
<protein>
    <recommendedName>
        <fullName evidence="11 12">DNA repair protein RadA</fullName>
    </recommendedName>
</protein>
<dbReference type="PANTHER" id="PTHR32472">
    <property type="entry name" value="DNA REPAIR PROTEIN RADA"/>
    <property type="match status" value="1"/>
</dbReference>
<comment type="function">
    <text evidence="13">DNA-dependent ATPase involved in processing of recombination intermediates, plays a role in repairing DNA breaks. Stimulates the branch migration of RecA-mediated strand transfer reactions, allowing the 3' invading strand to extend heteroduplex DNA faster. Binds ssDNA in the presence of ADP but not other nucleotides, has ATPase activity that is stimulated by ssDNA and various branched DNA structures, but inhibited by SSB. Does not have RecA's homology-searching function.</text>
</comment>
<dbReference type="InterPro" id="IPR020588">
    <property type="entry name" value="RecA_ATP-bd"/>
</dbReference>
<evidence type="ECO:0000256" key="3">
    <source>
        <dbReference type="ARBA" id="ARBA00022763"/>
    </source>
</evidence>
<name>A0A5C1QN64_9SPIO</name>
<keyword evidence="10 11" id="KW-0234">DNA repair</keyword>
<keyword evidence="16" id="KW-1185">Reference proteome</keyword>
<dbReference type="Gene3D" id="3.40.50.300">
    <property type="entry name" value="P-loop containing nucleotide triphosphate hydrolases"/>
    <property type="match status" value="1"/>
</dbReference>
<dbReference type="SUPFAM" id="SSF52540">
    <property type="entry name" value="P-loop containing nucleoside triphosphate hydrolases"/>
    <property type="match status" value="1"/>
</dbReference>